<organism evidence="2">
    <name type="scientific">marine sediment metagenome</name>
    <dbReference type="NCBI Taxonomy" id="412755"/>
    <lineage>
        <taxon>unclassified sequences</taxon>
        <taxon>metagenomes</taxon>
        <taxon>ecological metagenomes</taxon>
    </lineage>
</organism>
<name>X1UWA5_9ZZZZ</name>
<feature type="domain" description="Flagellin N-terminal" evidence="1">
    <location>
        <begin position="4"/>
        <end position="124"/>
    </location>
</feature>
<dbReference type="EMBL" id="BARW01034220">
    <property type="protein sequence ID" value="GAJ04171.1"/>
    <property type="molecule type" value="Genomic_DNA"/>
</dbReference>
<proteinExistence type="predicted"/>
<evidence type="ECO:0000259" key="1">
    <source>
        <dbReference type="Pfam" id="PF00669"/>
    </source>
</evidence>
<accession>X1UWA5</accession>
<dbReference type="InterPro" id="IPR001029">
    <property type="entry name" value="Flagellin_N"/>
</dbReference>
<protein>
    <recommendedName>
        <fullName evidence="1">Flagellin N-terminal domain-containing protein</fullName>
    </recommendedName>
</protein>
<dbReference type="SUPFAM" id="SSF64518">
    <property type="entry name" value="Phase 1 flagellin"/>
    <property type="match status" value="1"/>
</dbReference>
<evidence type="ECO:0000313" key="2">
    <source>
        <dbReference type="EMBL" id="GAJ04171.1"/>
    </source>
</evidence>
<dbReference type="Gene3D" id="1.20.1330.10">
    <property type="entry name" value="f41 fragment of flagellin, N-terminal domain"/>
    <property type="match status" value="1"/>
</dbReference>
<feature type="non-terminal residue" evidence="2">
    <location>
        <position position="233"/>
    </location>
</feature>
<dbReference type="Pfam" id="PF00669">
    <property type="entry name" value="Flagellin_N"/>
    <property type="match status" value="1"/>
</dbReference>
<sequence>LFSVQKTQNDFDVTQKRLSTGLKVNTALDDAISFFTAQEHRLRAGDLAGRKDGMSEAIQTIKAANVGVEGISNLIAQAKSLAQSAMSATASDASTFATQYSTVMTQINQMALDSNYKGINMLQAGELTVDFAPTAGTSTLKLTGFGDSSATFNINGLSSEMSTGALGATWTVSGQTTVATAAIQTSINNLDSAVAELRVQSKTLSNNLSIITAREEFSAQMINTLGDGAAKLT</sequence>
<dbReference type="AlphaFoldDB" id="X1UWA5"/>
<reference evidence="2" key="1">
    <citation type="journal article" date="2014" name="Front. Microbiol.">
        <title>High frequency of phylogenetically diverse reductive dehalogenase-homologous genes in deep subseafloor sedimentary metagenomes.</title>
        <authorList>
            <person name="Kawai M."/>
            <person name="Futagami T."/>
            <person name="Toyoda A."/>
            <person name="Takaki Y."/>
            <person name="Nishi S."/>
            <person name="Hori S."/>
            <person name="Arai W."/>
            <person name="Tsubouchi T."/>
            <person name="Morono Y."/>
            <person name="Uchiyama I."/>
            <person name="Ito T."/>
            <person name="Fujiyama A."/>
            <person name="Inagaki F."/>
            <person name="Takami H."/>
        </authorList>
    </citation>
    <scope>NUCLEOTIDE SEQUENCE</scope>
    <source>
        <strain evidence="2">Expedition CK06-06</strain>
    </source>
</reference>
<comment type="caution">
    <text evidence="2">The sequence shown here is derived from an EMBL/GenBank/DDBJ whole genome shotgun (WGS) entry which is preliminary data.</text>
</comment>
<gene>
    <name evidence="2" type="ORF">S12H4_53687</name>
</gene>
<dbReference type="GO" id="GO:0005198">
    <property type="term" value="F:structural molecule activity"/>
    <property type="evidence" value="ECO:0007669"/>
    <property type="project" value="InterPro"/>
</dbReference>
<feature type="non-terminal residue" evidence="2">
    <location>
        <position position="1"/>
    </location>
</feature>